<proteinExistence type="predicted"/>
<evidence type="ECO:0000313" key="3">
    <source>
        <dbReference type="Proteomes" id="UP000317778"/>
    </source>
</evidence>
<sequence>MKFWERLGKIDRRIIYIVLAVVVIIPLILTVKLPGKVRAMPRTKDVFDHIENIDPNGKRRAILISVDFDPQTEPELKPQLEAVVRHGFARNIPLLVMALPIQGTDIGIEVFTRLAEEHNKEYGIDYVILGWKPSPVAVILGMGNFIEQVFPTDYFGTQLAELPVMEGIRNYDDVGLVIDFTGSSLYVYWVYYAHTPYDVPVATGVTSVSVADIYPFLGSRQFIGMLAGMKAGAEYERLAKDRYYPNVVVKYLGKDSYNVTIEKQSYDADSNDIASLASRFDLNLDELYNTLDSQGKFEKTLVLLEFPDTTTYSRDLIVRLKGKRAYTITSEGQKLTVDKDKMLAIANLYDVSELEVNKLLKREDNPQDPKMTDVKRSIFLRGTQALPALSASLLVIILFVILGNISYFATRRKS</sequence>
<evidence type="ECO:0000313" key="2">
    <source>
        <dbReference type="EMBL" id="TKJ43887.1"/>
    </source>
</evidence>
<accession>A0A532VA77</accession>
<keyword evidence="1" id="KW-1133">Transmembrane helix</keyword>
<name>A0A532VA77_UNCT6</name>
<keyword evidence="1" id="KW-0472">Membrane</keyword>
<feature type="transmembrane region" description="Helical" evidence="1">
    <location>
        <begin position="385"/>
        <end position="409"/>
    </location>
</feature>
<feature type="transmembrane region" description="Helical" evidence="1">
    <location>
        <begin position="14"/>
        <end position="34"/>
    </location>
</feature>
<protein>
    <submittedName>
        <fullName evidence="2">Uncharacterized protein</fullName>
    </submittedName>
</protein>
<evidence type="ECO:0000256" key="1">
    <source>
        <dbReference type="SAM" id="Phobius"/>
    </source>
</evidence>
<dbReference type="AlphaFoldDB" id="A0A532VA77"/>
<keyword evidence="1" id="KW-0812">Transmembrane</keyword>
<dbReference type="EMBL" id="NJBO01000002">
    <property type="protein sequence ID" value="TKJ43887.1"/>
    <property type="molecule type" value="Genomic_DNA"/>
</dbReference>
<organism evidence="2 3">
    <name type="scientific">candidate division TA06 bacterium B3_TA06</name>
    <dbReference type="NCBI Taxonomy" id="2012487"/>
    <lineage>
        <taxon>Bacteria</taxon>
        <taxon>Bacteria division TA06</taxon>
    </lineage>
</organism>
<gene>
    <name evidence="2" type="ORF">CEE36_01865</name>
</gene>
<comment type="caution">
    <text evidence="2">The sequence shown here is derived from an EMBL/GenBank/DDBJ whole genome shotgun (WGS) entry which is preliminary data.</text>
</comment>
<reference evidence="2 3" key="1">
    <citation type="submission" date="2017-06" db="EMBL/GenBank/DDBJ databases">
        <title>Novel microbial phyla capable of carbon fixation and sulfur reduction in deep-sea sediments.</title>
        <authorList>
            <person name="Huang J."/>
            <person name="Baker B."/>
            <person name="Wang Y."/>
        </authorList>
    </citation>
    <scope>NUCLEOTIDE SEQUENCE [LARGE SCALE GENOMIC DNA]</scope>
    <source>
        <strain evidence="2">B3_TA06</strain>
    </source>
</reference>
<dbReference type="Proteomes" id="UP000317778">
    <property type="component" value="Unassembled WGS sequence"/>
</dbReference>